<proteinExistence type="predicted"/>
<dbReference type="PANTHER" id="PTHR43155">
    <property type="entry name" value="CYCLIC DI-GMP PHOSPHODIESTERASE PA4108-RELATED"/>
    <property type="match status" value="1"/>
</dbReference>
<dbReference type="InterPro" id="IPR037522">
    <property type="entry name" value="HD_GYP_dom"/>
</dbReference>
<dbReference type="InterPro" id="IPR006675">
    <property type="entry name" value="HDIG_dom"/>
</dbReference>
<evidence type="ECO:0000259" key="2">
    <source>
        <dbReference type="PROSITE" id="PS51832"/>
    </source>
</evidence>
<dbReference type="Pfam" id="PF13487">
    <property type="entry name" value="HD_5"/>
    <property type="match status" value="1"/>
</dbReference>
<sequence length="457" mass="51770">MNDKVDEKKTKELFINTMKFMGGALSSLKLYPETHPSVTKTIDELYAALQKLIGDKNRIVIAVTRNIPVLDGVPVYESNVHLQSFTKLIQDKGIELIIIKSSLKRKELAPFIELVNKKPEDVETEDLNFLLEKKEVRSILIKDINFTESARETYFSAIDAIEKTLDDIRMGNKINVFENKRAVKGIVNSILIDKSVLLSLSMIKNFNDYLFSHSVNVCIIASALAEEIGFNDEEINEIGLGGLLHDIGKLKTPKTVLLKPGKLNDQEWKVMRQHPSLGFELIYGLKGIDKKIARMVYEHHMRPNVKGYPKPKENSKPIAESQIIAIADTYDACTTLRPYQNPLSPAEAMAKMKKMTKETGDFNMEYLEVFFNMMGLYPIGTAVRLDTNELALVSRYTQKRKIPIVKIFMSREGKIIDEPKEVDLNDKNIDTGKPLRSIISEVDILARNIDPTVILAK</sequence>
<dbReference type="PROSITE" id="PS51831">
    <property type="entry name" value="HD"/>
    <property type="match status" value="1"/>
</dbReference>
<protein>
    <submittedName>
        <fullName evidence="3">HD domain-containing protein</fullName>
    </submittedName>
</protein>
<accession>A0A9D8KBN9</accession>
<dbReference type="PANTHER" id="PTHR43155:SF2">
    <property type="entry name" value="CYCLIC DI-GMP PHOSPHODIESTERASE PA4108"/>
    <property type="match status" value="1"/>
</dbReference>
<evidence type="ECO:0000313" key="4">
    <source>
        <dbReference type="Proteomes" id="UP000809273"/>
    </source>
</evidence>
<evidence type="ECO:0000259" key="1">
    <source>
        <dbReference type="PROSITE" id="PS51831"/>
    </source>
</evidence>
<dbReference type="PROSITE" id="PS51832">
    <property type="entry name" value="HD_GYP"/>
    <property type="match status" value="1"/>
</dbReference>
<dbReference type="Gene3D" id="1.10.3210.10">
    <property type="entry name" value="Hypothetical protein af1432"/>
    <property type="match status" value="1"/>
</dbReference>
<dbReference type="SMART" id="SM00471">
    <property type="entry name" value="HDc"/>
    <property type="match status" value="1"/>
</dbReference>
<name>A0A9D8KBN9_9DELT</name>
<feature type="domain" description="HD" evidence="1">
    <location>
        <begin position="210"/>
        <end position="333"/>
    </location>
</feature>
<dbReference type="AlphaFoldDB" id="A0A9D8KBN9"/>
<reference evidence="3" key="1">
    <citation type="journal article" date="2021" name="Environ. Microbiol.">
        <title>Genomic characterization of three novel Desulfobacterota classes expand the metabolic and phylogenetic diversity of the phylum.</title>
        <authorList>
            <person name="Murphy C.L."/>
            <person name="Biggerstaff J."/>
            <person name="Eichhorn A."/>
            <person name="Ewing E."/>
            <person name="Shahan R."/>
            <person name="Soriano D."/>
            <person name="Stewart S."/>
            <person name="VanMol K."/>
            <person name="Walker R."/>
            <person name="Walters P."/>
            <person name="Elshahed M.S."/>
            <person name="Youssef N.H."/>
        </authorList>
    </citation>
    <scope>NUCLEOTIDE SEQUENCE</scope>
    <source>
        <strain evidence="3">Zod_Metabat.24</strain>
    </source>
</reference>
<organism evidence="3 4">
    <name type="scientific">Candidatus Zymogenus saltonus</name>
    <dbReference type="NCBI Taxonomy" id="2844893"/>
    <lineage>
        <taxon>Bacteria</taxon>
        <taxon>Deltaproteobacteria</taxon>
        <taxon>Candidatus Zymogenia</taxon>
        <taxon>Candidatus Zymogeniales</taxon>
        <taxon>Candidatus Zymogenaceae</taxon>
        <taxon>Candidatus Zymogenus</taxon>
    </lineage>
</organism>
<dbReference type="InterPro" id="IPR003607">
    <property type="entry name" value="HD/PDEase_dom"/>
</dbReference>
<comment type="caution">
    <text evidence="3">The sequence shown here is derived from an EMBL/GenBank/DDBJ whole genome shotgun (WGS) entry which is preliminary data.</text>
</comment>
<evidence type="ECO:0000313" key="3">
    <source>
        <dbReference type="EMBL" id="MBN1572455.1"/>
    </source>
</evidence>
<feature type="domain" description="HD-GYP" evidence="2">
    <location>
        <begin position="188"/>
        <end position="386"/>
    </location>
</feature>
<dbReference type="InterPro" id="IPR006674">
    <property type="entry name" value="HD_domain"/>
</dbReference>
<dbReference type="EMBL" id="JAFGIX010000023">
    <property type="protein sequence ID" value="MBN1572455.1"/>
    <property type="molecule type" value="Genomic_DNA"/>
</dbReference>
<dbReference type="CDD" id="cd00077">
    <property type="entry name" value="HDc"/>
    <property type="match status" value="1"/>
</dbReference>
<reference evidence="3" key="2">
    <citation type="submission" date="2021-01" db="EMBL/GenBank/DDBJ databases">
        <authorList>
            <person name="Hahn C.R."/>
            <person name="Youssef N.H."/>
            <person name="Elshahed M."/>
        </authorList>
    </citation>
    <scope>NUCLEOTIDE SEQUENCE</scope>
    <source>
        <strain evidence="3">Zod_Metabat.24</strain>
    </source>
</reference>
<dbReference type="Proteomes" id="UP000809273">
    <property type="component" value="Unassembled WGS sequence"/>
</dbReference>
<dbReference type="NCBIfam" id="TIGR00277">
    <property type="entry name" value="HDIG"/>
    <property type="match status" value="1"/>
</dbReference>
<dbReference type="SUPFAM" id="SSF109604">
    <property type="entry name" value="HD-domain/PDEase-like"/>
    <property type="match status" value="1"/>
</dbReference>
<gene>
    <name evidence="3" type="ORF">JW984_04580</name>
</gene>